<reference evidence="1 2" key="1">
    <citation type="submission" date="2020-08" db="EMBL/GenBank/DDBJ databases">
        <title>Sequencing the genomes of 1000 actinobacteria strains.</title>
        <authorList>
            <person name="Klenk H.-P."/>
        </authorList>
    </citation>
    <scope>NUCLEOTIDE SEQUENCE [LARGE SCALE GENOMIC DNA]</scope>
    <source>
        <strain evidence="1 2">DSM 44593</strain>
    </source>
</reference>
<dbReference type="CDD" id="cd00229">
    <property type="entry name" value="SGNH_hydrolase"/>
    <property type="match status" value="1"/>
</dbReference>
<protein>
    <submittedName>
        <fullName evidence="1">Lysophospholipase L1-like esterase</fullName>
    </submittedName>
</protein>
<name>A0A841EBY8_9ACTN</name>
<gene>
    <name evidence="1" type="ORF">HNR25_003685</name>
</gene>
<evidence type="ECO:0000313" key="2">
    <source>
        <dbReference type="Proteomes" id="UP000578077"/>
    </source>
</evidence>
<dbReference type="EMBL" id="JACHLY010000001">
    <property type="protein sequence ID" value="MBB5999934.1"/>
    <property type="molecule type" value="Genomic_DNA"/>
</dbReference>
<dbReference type="Proteomes" id="UP000578077">
    <property type="component" value="Unassembled WGS sequence"/>
</dbReference>
<evidence type="ECO:0000313" key="1">
    <source>
        <dbReference type="EMBL" id="MBB5999934.1"/>
    </source>
</evidence>
<dbReference type="InterPro" id="IPR036514">
    <property type="entry name" value="SGNH_hydro_sf"/>
</dbReference>
<organism evidence="1 2">
    <name type="scientific">Streptomonospora salina</name>
    <dbReference type="NCBI Taxonomy" id="104205"/>
    <lineage>
        <taxon>Bacteria</taxon>
        <taxon>Bacillati</taxon>
        <taxon>Actinomycetota</taxon>
        <taxon>Actinomycetes</taxon>
        <taxon>Streptosporangiales</taxon>
        <taxon>Nocardiopsidaceae</taxon>
        <taxon>Streptomonospora</taxon>
    </lineage>
</organism>
<dbReference type="AlphaFoldDB" id="A0A841EBY8"/>
<comment type="caution">
    <text evidence="1">The sequence shown here is derived from an EMBL/GenBank/DDBJ whole genome shotgun (WGS) entry which is preliminary data.</text>
</comment>
<dbReference type="Gene3D" id="3.40.50.1110">
    <property type="entry name" value="SGNH hydrolase"/>
    <property type="match status" value="1"/>
</dbReference>
<sequence length="275" mass="29228">MRTDTTNTATPATVLQRLRGRVRRATGIASVAIAALPLAACGTGQTDDAASEGSTQSTQGADANLSPVLFLGDSVAAGQAVALRQGLEESGAKFIDATSTGGGNLVGPNAEEQWKAIPEALEQAAGGVVLYQITTYDWGTSDEQRATYERLAETTADLDADLLLVSMPPIEPDEFYEPHMEELATADDAARQVADDLADVDYLDASEVWGDEYARERDGVIDRSDDGIHTCPQGAARFTSWILEQLADRYDGLAPADPDSWANTGWADSELFHGC</sequence>
<keyword evidence="2" id="KW-1185">Reference proteome</keyword>
<proteinExistence type="predicted"/>
<accession>A0A841EBY8</accession>
<dbReference type="RefSeq" id="WP_246463739.1">
    <property type="nucleotide sequence ID" value="NZ_BAABKT010000001.1"/>
</dbReference>
<dbReference type="SUPFAM" id="SSF52266">
    <property type="entry name" value="SGNH hydrolase"/>
    <property type="match status" value="1"/>
</dbReference>